<dbReference type="KEGG" id="cdrk:B9W14_14740"/>
<keyword evidence="2" id="KW-1185">Reference proteome</keyword>
<name>A0A2U8DTF8_9CLOT</name>
<evidence type="ECO:0000313" key="2">
    <source>
        <dbReference type="Proteomes" id="UP000244910"/>
    </source>
</evidence>
<reference evidence="2" key="1">
    <citation type="submission" date="2017-04" db="EMBL/GenBank/DDBJ databases">
        <authorList>
            <person name="Song Y."/>
            <person name="Cho B.-K."/>
        </authorList>
    </citation>
    <scope>NUCLEOTIDE SEQUENCE [LARGE SCALE GENOMIC DNA]</scope>
    <source>
        <strain evidence="2">SL1</strain>
    </source>
</reference>
<dbReference type="Proteomes" id="UP000244910">
    <property type="component" value="Chromosome"/>
</dbReference>
<proteinExistence type="predicted"/>
<gene>
    <name evidence="1" type="ORF">B9W14_14740</name>
</gene>
<evidence type="ECO:0000313" key="1">
    <source>
        <dbReference type="EMBL" id="AWI05705.1"/>
    </source>
</evidence>
<dbReference type="RefSeq" id="WP_032076851.1">
    <property type="nucleotide sequence ID" value="NZ_CP020953.1"/>
</dbReference>
<dbReference type="AlphaFoldDB" id="A0A2U8DTF8"/>
<protein>
    <submittedName>
        <fullName evidence="1">Uncharacterized protein</fullName>
    </submittedName>
</protein>
<sequence length="115" mass="13008">MKGLTLSIIIIIILILLLPGNSHSNPYYGKYFCQTSTSIILELKKDNNFTLVNTFGKDEESVYGKYSIEDNKIILIPNNSFSRLFSNKHINGKVEGTRISFSNFSSKGSLVFNRH</sequence>
<dbReference type="EMBL" id="CP020953">
    <property type="protein sequence ID" value="AWI05705.1"/>
    <property type="molecule type" value="Genomic_DNA"/>
</dbReference>
<accession>A0A2U8DTF8</accession>
<organism evidence="1 2">
    <name type="scientific">Clostridium drakei</name>
    <dbReference type="NCBI Taxonomy" id="332101"/>
    <lineage>
        <taxon>Bacteria</taxon>
        <taxon>Bacillati</taxon>
        <taxon>Bacillota</taxon>
        <taxon>Clostridia</taxon>
        <taxon>Eubacteriales</taxon>
        <taxon>Clostridiaceae</taxon>
        <taxon>Clostridium</taxon>
    </lineage>
</organism>